<reference evidence="1 2" key="1">
    <citation type="submission" date="2012-02" db="EMBL/GenBank/DDBJ databases">
        <title>The Genome Sequence of Bacteroides nordii CL02T12C05.</title>
        <authorList>
            <consortium name="The Broad Institute Genome Sequencing Platform"/>
            <person name="Earl A."/>
            <person name="Ward D."/>
            <person name="Feldgarden M."/>
            <person name="Gevers D."/>
            <person name="Zitomersky N.L."/>
            <person name="Coyne M.J."/>
            <person name="Comstock L.E."/>
            <person name="Young S.K."/>
            <person name="Zeng Q."/>
            <person name="Gargeya S."/>
            <person name="Fitzgerald M."/>
            <person name="Haas B."/>
            <person name="Abouelleil A."/>
            <person name="Alvarado L."/>
            <person name="Arachchi H.M."/>
            <person name="Berlin A."/>
            <person name="Chapman S.B."/>
            <person name="Gearin G."/>
            <person name="Goldberg J."/>
            <person name="Griggs A."/>
            <person name="Gujja S."/>
            <person name="Hansen M."/>
            <person name="Heiman D."/>
            <person name="Howarth C."/>
            <person name="Larimer J."/>
            <person name="Lui A."/>
            <person name="MacDonald P.J.P."/>
            <person name="McCowen C."/>
            <person name="Montmayeur A."/>
            <person name="Murphy C."/>
            <person name="Neiman D."/>
            <person name="Pearson M."/>
            <person name="Priest M."/>
            <person name="Roberts A."/>
            <person name="Saif S."/>
            <person name="Shea T."/>
            <person name="Sisk P."/>
            <person name="Stolte C."/>
            <person name="Sykes S."/>
            <person name="Wortman J."/>
            <person name="Nusbaum C."/>
            <person name="Birren B."/>
        </authorList>
    </citation>
    <scope>NUCLEOTIDE SEQUENCE [LARGE SCALE GENOMIC DNA]</scope>
    <source>
        <strain evidence="1 2">CL02T12C05</strain>
    </source>
</reference>
<dbReference type="RefSeq" id="WP_007486271.1">
    <property type="nucleotide sequence ID" value="NZ_JH724315.1"/>
</dbReference>
<accession>I8XAX1</accession>
<dbReference type="Proteomes" id="UP000003089">
    <property type="component" value="Unassembled WGS sequence"/>
</dbReference>
<gene>
    <name evidence="1" type="ORF">HMPREF1068_03094</name>
</gene>
<evidence type="ECO:0000313" key="1">
    <source>
        <dbReference type="EMBL" id="EIY48015.1"/>
    </source>
</evidence>
<dbReference type="HOGENOM" id="CLU_2614678_0_0_10"/>
<keyword evidence="2" id="KW-1185">Reference proteome</keyword>
<proteinExistence type="predicted"/>
<protein>
    <submittedName>
        <fullName evidence="1">Uncharacterized protein</fullName>
    </submittedName>
</protein>
<organism evidence="1 2">
    <name type="scientific">Bacteroides nordii CL02T12C05</name>
    <dbReference type="NCBI Taxonomy" id="997884"/>
    <lineage>
        <taxon>Bacteria</taxon>
        <taxon>Pseudomonadati</taxon>
        <taxon>Bacteroidota</taxon>
        <taxon>Bacteroidia</taxon>
        <taxon>Bacteroidales</taxon>
        <taxon>Bacteroidaceae</taxon>
        <taxon>Bacteroides</taxon>
    </lineage>
</organism>
<name>I8XAX1_9BACE</name>
<dbReference type="EMBL" id="AGXS01000020">
    <property type="protein sequence ID" value="EIY48015.1"/>
    <property type="molecule type" value="Genomic_DNA"/>
</dbReference>
<evidence type="ECO:0000313" key="2">
    <source>
        <dbReference type="Proteomes" id="UP000003089"/>
    </source>
</evidence>
<comment type="caution">
    <text evidence="1">The sequence shown here is derived from an EMBL/GenBank/DDBJ whole genome shotgun (WGS) entry which is preliminary data.</text>
</comment>
<dbReference type="AlphaFoldDB" id="I8XAX1"/>
<dbReference type="PATRIC" id="fig|997884.3.peg.3183"/>
<sequence length="78" mass="9169">METQKKIDSKPEQELREKIITLLLSNQHHRPSCQFLKSEKLPDYKRPLDDSTIGMADRLIEYIRTGDCNANDYEAILY</sequence>
<dbReference type="STRING" id="997884.HMPREF1068_03094"/>